<dbReference type="SUPFAM" id="SSF48726">
    <property type="entry name" value="Immunoglobulin"/>
    <property type="match status" value="5"/>
</dbReference>
<feature type="region of interest" description="Disordered" evidence="17">
    <location>
        <begin position="691"/>
        <end position="717"/>
    </location>
</feature>
<feature type="chain" id="PRO_5040875404" description="Neural cell adhesion molecule L1" evidence="19">
    <location>
        <begin position="25"/>
        <end position="1277"/>
    </location>
</feature>
<evidence type="ECO:0000256" key="1">
    <source>
        <dbReference type="ARBA" id="ARBA00004251"/>
    </source>
</evidence>
<feature type="compositionally biased region" description="Basic and acidic residues" evidence="17">
    <location>
        <begin position="914"/>
        <end position="924"/>
    </location>
</feature>
<evidence type="ECO:0000256" key="16">
    <source>
        <dbReference type="ARBA" id="ARBA00074488"/>
    </source>
</evidence>
<dbReference type="InterPro" id="IPR026966">
    <property type="entry name" value="Neurofascin/L1/NrCAM_C"/>
</dbReference>
<keyword evidence="10 18" id="KW-0472">Membrane</keyword>
<feature type="domain" description="Fibronectin type-III" evidence="21">
    <location>
        <begin position="609"/>
        <end position="705"/>
    </location>
</feature>
<evidence type="ECO:0000256" key="8">
    <source>
        <dbReference type="ARBA" id="ARBA00022889"/>
    </source>
</evidence>
<evidence type="ECO:0000256" key="13">
    <source>
        <dbReference type="ARBA" id="ARBA00023273"/>
    </source>
</evidence>
<dbReference type="InterPro" id="IPR013098">
    <property type="entry name" value="Ig_I-set"/>
</dbReference>
<dbReference type="EMBL" id="JAFHDT010000021">
    <property type="protein sequence ID" value="KAI7793900.1"/>
    <property type="molecule type" value="Genomic_DNA"/>
</dbReference>
<evidence type="ECO:0000256" key="10">
    <source>
        <dbReference type="ARBA" id="ARBA00023136"/>
    </source>
</evidence>
<keyword evidence="23" id="KW-1185">Reference proteome</keyword>
<keyword evidence="7" id="KW-0677">Repeat</keyword>
<accession>A0A9W7T8Q5</accession>
<dbReference type="InterPro" id="IPR003961">
    <property type="entry name" value="FN3_dom"/>
</dbReference>
<evidence type="ECO:0000256" key="9">
    <source>
        <dbReference type="ARBA" id="ARBA00022989"/>
    </source>
</evidence>
<dbReference type="Pfam" id="PF07679">
    <property type="entry name" value="I-set"/>
    <property type="match status" value="2"/>
</dbReference>
<dbReference type="Gene3D" id="2.60.40.10">
    <property type="entry name" value="Immunoglobulins"/>
    <property type="match status" value="11"/>
</dbReference>
<evidence type="ECO:0000256" key="19">
    <source>
        <dbReference type="SAM" id="SignalP"/>
    </source>
</evidence>
<keyword evidence="12" id="KW-0325">Glycoprotein</keyword>
<dbReference type="FunFam" id="2.60.40.10:FF:000028">
    <property type="entry name" value="Neuronal cell adhesion molecule"/>
    <property type="match status" value="1"/>
</dbReference>
<comment type="caution">
    <text evidence="22">The sequence shown here is derived from an EMBL/GenBank/DDBJ whole genome shotgun (WGS) entry which is preliminary data.</text>
</comment>
<feature type="domain" description="Ig-like" evidence="20">
    <location>
        <begin position="130"/>
        <end position="221"/>
    </location>
</feature>
<dbReference type="GO" id="GO:0030426">
    <property type="term" value="C:growth cone"/>
    <property type="evidence" value="ECO:0007669"/>
    <property type="project" value="UniProtKB-SubCell"/>
</dbReference>
<dbReference type="FunFam" id="2.60.40.10:FF:000057">
    <property type="entry name" value="neural cell adhesion molecule L1"/>
    <property type="match status" value="1"/>
</dbReference>
<feature type="signal peptide" evidence="19">
    <location>
        <begin position="1"/>
        <end position="24"/>
    </location>
</feature>
<dbReference type="FunFam" id="2.60.40.10:FF:000005">
    <property type="entry name" value="Neuronal cell adhesion molecule"/>
    <property type="match status" value="1"/>
</dbReference>
<feature type="domain" description="Fibronectin type-III" evidence="21">
    <location>
        <begin position="932"/>
        <end position="1029"/>
    </location>
</feature>
<dbReference type="InterPro" id="IPR003598">
    <property type="entry name" value="Ig_sub2"/>
</dbReference>
<dbReference type="AlphaFoldDB" id="A0A9W7T8Q5"/>
<comment type="subcellular location">
    <subcellularLocation>
        <location evidence="1">Cell membrane</location>
        <topology evidence="1">Single-pass type I membrane protein</topology>
    </subcellularLocation>
    <subcellularLocation>
        <location evidence="2">Cell projection</location>
        <location evidence="2">Growth cone</location>
    </subcellularLocation>
</comment>
<dbReference type="Pfam" id="PF00041">
    <property type="entry name" value="fn3"/>
    <property type="match status" value="3"/>
</dbReference>
<keyword evidence="8" id="KW-0130">Cell adhesion</keyword>
<gene>
    <name evidence="22" type="ORF">IRJ41_006045</name>
</gene>
<keyword evidence="14" id="KW-0393">Immunoglobulin domain</keyword>
<evidence type="ECO:0000256" key="4">
    <source>
        <dbReference type="ARBA" id="ARBA00022475"/>
    </source>
</evidence>
<dbReference type="PROSITE" id="PS50835">
    <property type="entry name" value="IG_LIKE"/>
    <property type="match status" value="6"/>
</dbReference>
<dbReference type="PANTHER" id="PTHR44170">
    <property type="entry name" value="PROTEIN SIDEKICK"/>
    <property type="match status" value="1"/>
</dbReference>
<feature type="domain" description="Ig-like" evidence="20">
    <location>
        <begin position="236"/>
        <end position="324"/>
    </location>
</feature>
<proteinExistence type="inferred from homology"/>
<dbReference type="Proteomes" id="UP001059041">
    <property type="component" value="Linkage Group LG21"/>
</dbReference>
<dbReference type="InterPro" id="IPR036179">
    <property type="entry name" value="Ig-like_dom_sf"/>
</dbReference>
<feature type="domain" description="Fibronectin type-III" evidence="21">
    <location>
        <begin position="1031"/>
        <end position="1124"/>
    </location>
</feature>
<feature type="region of interest" description="Disordered" evidence="17">
    <location>
        <begin position="913"/>
        <end position="938"/>
    </location>
</feature>
<dbReference type="InterPro" id="IPR007110">
    <property type="entry name" value="Ig-like_dom"/>
</dbReference>
<sequence>MSPVHRQPFLHLPLLFLFVGRIVAYIQIPPDYKYNDLKQPPKITSQPVSHTAFSLDDINLNCEASGNPKPKFRWVKDGRQFGEDLQDSGTLTANRTEELSFYQGTYRCHAKNDLGTAVSNLVHLITESVPTLAKEKGQKKLQFEEGASTMLACNPPKSSITPKIHWMDKHWRHILLSERVTTALDGNLYFANLLLTDSRDDYTCNAHYINASIILPKEPIAFTVMQSNSVVENRGPQMKQPAGGHISYLILKGQTLTLECIPDGLPTPSVHWERKDGPLSPTRAKLLNFNRWLQIENVSEADDGEYACTARNSQGSVTHYYTVTVEAAPYWTKKPEDRLYAPGETIRLDCQAEGVPTPNITWRINGDPYTDLPQRRRVSSGTLILNDAQYNDTAVYQCEATNKHGHILINTHVYVVELPPQILTVDEWVYKKMAGTTAELECRTFGSPRPKVDWKNSDSSLALSNPKMSQMINGNLKISNVSEEESGVYNCSVRDSKLTIRAELRVFNLTKIVAPPQDLQVIRGMDALIQCKYSWDKRLKSPAIQWKKDGHKISASANHDKYSQDDVEGSLKVTDVQMDDSGVYSCEISTEWHSVNANSSITVQDKPDAPASVVMLEKKQRSVTLSWTAGNENNSPVSEFVIEMMEDENAAEGTWKEYERVSQDVKHLEIHLQPYCKYSFRVRAVNAIGTSDGSLPSEPYSTPAAEPDVNPKNVTSVSTDPNSMIITWKKLERRQFNGPGFKYKVSWRKASGMGPHWKESFVSGPPFVVNDTGTFVPFEIKVEAVNDIGEGPEPVAKLGHSGEDTPLDAPSVVMVELASNKSGTIRVRWSPVSRESVRGHLLGYKIHLRRKHPRSHVHRWLEKRSLLSKSREHDRDDNRRVVKVYGNKVEEVVSGLHFYTNYTLTVAAFNSKGEGPHSEPHHFSTPEGAPGPPSHLTFDSPSETEITLNWEAPHKPNGVLTNYLLRYHEIVDENSNVKPEESIIYLPVVTEYRVGRLNPQSRYRFYLRAQNSAGAGEFIKKEGETMLDGEPPSILYILTGVKTVNLSWVPGDRQRNVAFSFRYQRNMSGSEWEESEQVNSSTAFFQLQGLQPETSYHLQIQSGNTTHEWTFQTIKPVMGEVASGFATQAWFIGLISAVVLLLLVLLILCFIKRSKGGKYSVKEKEECQAEPGARTMKDDAFGEYRSLESDNEDKRSIIQPSICESKHSSNDSLADYGDSVDIQFNEDGSFIGQYSGRRDPQSRGGHESSGATSPMNPNMPPPSMSFPNSVTGILGPN</sequence>
<dbReference type="Pfam" id="PF13882">
    <property type="entry name" value="Bravo_FIGEY"/>
    <property type="match status" value="1"/>
</dbReference>
<dbReference type="CDD" id="cd00063">
    <property type="entry name" value="FN3"/>
    <property type="match status" value="5"/>
</dbReference>
<dbReference type="OrthoDB" id="6244967at2759"/>
<evidence type="ECO:0000256" key="5">
    <source>
        <dbReference type="ARBA" id="ARBA00022692"/>
    </source>
</evidence>
<evidence type="ECO:0000313" key="23">
    <source>
        <dbReference type="Proteomes" id="UP001059041"/>
    </source>
</evidence>
<evidence type="ECO:0000256" key="14">
    <source>
        <dbReference type="ARBA" id="ARBA00023319"/>
    </source>
</evidence>
<evidence type="ECO:0000256" key="15">
    <source>
        <dbReference type="ARBA" id="ARBA00060042"/>
    </source>
</evidence>
<organism evidence="22 23">
    <name type="scientific">Triplophysa rosa</name>
    <name type="common">Cave loach</name>
    <dbReference type="NCBI Taxonomy" id="992332"/>
    <lineage>
        <taxon>Eukaryota</taxon>
        <taxon>Metazoa</taxon>
        <taxon>Chordata</taxon>
        <taxon>Craniata</taxon>
        <taxon>Vertebrata</taxon>
        <taxon>Euteleostomi</taxon>
        <taxon>Actinopterygii</taxon>
        <taxon>Neopterygii</taxon>
        <taxon>Teleostei</taxon>
        <taxon>Ostariophysi</taxon>
        <taxon>Cypriniformes</taxon>
        <taxon>Nemacheilidae</taxon>
        <taxon>Triplophysa</taxon>
    </lineage>
</organism>
<reference evidence="22" key="1">
    <citation type="submission" date="2021-02" db="EMBL/GenBank/DDBJ databases">
        <title>Comparative genomics reveals that relaxation of natural selection precedes convergent phenotypic evolution of cavefish.</title>
        <authorList>
            <person name="Peng Z."/>
        </authorList>
    </citation>
    <scope>NUCLEOTIDE SEQUENCE</scope>
    <source>
        <tissue evidence="22">Muscle</tissue>
    </source>
</reference>
<evidence type="ECO:0000256" key="2">
    <source>
        <dbReference type="ARBA" id="ARBA00004624"/>
    </source>
</evidence>
<dbReference type="SMART" id="SM00409">
    <property type="entry name" value="IG"/>
    <property type="match status" value="6"/>
</dbReference>
<dbReference type="GO" id="GO:0005886">
    <property type="term" value="C:plasma membrane"/>
    <property type="evidence" value="ECO:0007669"/>
    <property type="project" value="UniProtKB-SubCell"/>
</dbReference>
<dbReference type="InterPro" id="IPR003599">
    <property type="entry name" value="Ig_sub"/>
</dbReference>
<evidence type="ECO:0000256" key="18">
    <source>
        <dbReference type="SAM" id="Phobius"/>
    </source>
</evidence>
<feature type="domain" description="Fibronectin type-III" evidence="21">
    <location>
        <begin position="809"/>
        <end position="928"/>
    </location>
</feature>
<dbReference type="FunFam" id="2.60.40.10:FF:000367">
    <property type="entry name" value="Neural cell adhesion molecule L1-like protein"/>
    <property type="match status" value="1"/>
</dbReference>
<keyword evidence="11" id="KW-1015">Disulfide bond</keyword>
<feature type="compositionally biased region" description="Basic and acidic residues" evidence="17">
    <location>
        <begin position="1236"/>
        <end position="1246"/>
    </location>
</feature>
<dbReference type="GO" id="GO:0098632">
    <property type="term" value="F:cell-cell adhesion mediator activity"/>
    <property type="evidence" value="ECO:0007669"/>
    <property type="project" value="TreeGrafter"/>
</dbReference>
<keyword evidence="9 18" id="KW-1133">Transmembrane helix</keyword>
<dbReference type="GO" id="GO:0007420">
    <property type="term" value="P:brain development"/>
    <property type="evidence" value="ECO:0007669"/>
    <property type="project" value="TreeGrafter"/>
</dbReference>
<feature type="domain" description="Ig-like" evidence="20">
    <location>
        <begin position="41"/>
        <end position="119"/>
    </location>
</feature>
<evidence type="ECO:0000256" key="6">
    <source>
        <dbReference type="ARBA" id="ARBA00022729"/>
    </source>
</evidence>
<feature type="transmembrane region" description="Helical" evidence="18">
    <location>
        <begin position="1129"/>
        <end position="1151"/>
    </location>
</feature>
<feature type="region of interest" description="Disordered" evidence="17">
    <location>
        <begin position="1231"/>
        <end position="1277"/>
    </location>
</feature>
<keyword evidence="4" id="KW-1003">Cell membrane</keyword>
<evidence type="ECO:0000256" key="7">
    <source>
        <dbReference type="ARBA" id="ARBA00022737"/>
    </source>
</evidence>
<comment type="function">
    <text evidence="15">Neural cell adhesion molecule involved in the dynamics of cell adhesion and in the generation of transmembrane signals at tyrosine kinase receptors. During brain development, critical in multiple processes, including neuronal migration, axonal growth and fasciculation, and synaptogenesis. In the mature brain, plays a role in the dynamics of neuronal structure and function, including synaptic plasticity.</text>
</comment>
<dbReference type="SMART" id="SM00060">
    <property type="entry name" value="FN3"/>
    <property type="match status" value="5"/>
</dbReference>
<evidence type="ECO:0000256" key="17">
    <source>
        <dbReference type="SAM" id="MobiDB-lite"/>
    </source>
</evidence>
<comment type="similarity">
    <text evidence="3">Belongs to the immunoglobulin superfamily. L1/neurofascin/NgCAM family.</text>
</comment>
<dbReference type="InterPro" id="IPR013783">
    <property type="entry name" value="Ig-like_fold"/>
</dbReference>
<feature type="domain" description="Ig-like" evidence="20">
    <location>
        <begin position="420"/>
        <end position="501"/>
    </location>
</feature>
<evidence type="ECO:0000256" key="3">
    <source>
        <dbReference type="ARBA" id="ARBA00008588"/>
    </source>
</evidence>
<dbReference type="Pfam" id="PF13927">
    <property type="entry name" value="Ig_3"/>
    <property type="match status" value="3"/>
</dbReference>
<evidence type="ECO:0000256" key="12">
    <source>
        <dbReference type="ARBA" id="ARBA00023180"/>
    </source>
</evidence>
<dbReference type="GO" id="GO:0007411">
    <property type="term" value="P:axon guidance"/>
    <property type="evidence" value="ECO:0007669"/>
    <property type="project" value="TreeGrafter"/>
</dbReference>
<dbReference type="SMART" id="SM00408">
    <property type="entry name" value="IGc2"/>
    <property type="match status" value="5"/>
</dbReference>
<dbReference type="PANTHER" id="PTHR44170:SF36">
    <property type="entry name" value="L1 CELL ADHESION MOLECULE"/>
    <property type="match status" value="1"/>
</dbReference>
<evidence type="ECO:0000259" key="20">
    <source>
        <dbReference type="PROSITE" id="PS50835"/>
    </source>
</evidence>
<protein>
    <recommendedName>
        <fullName evidence="16">Neural cell adhesion molecule L1</fullName>
    </recommendedName>
</protein>
<feature type="domain" description="Ig-like" evidence="20">
    <location>
        <begin position="329"/>
        <end position="402"/>
    </location>
</feature>
<feature type="domain" description="Fibronectin type-III" evidence="21">
    <location>
        <begin position="707"/>
        <end position="804"/>
    </location>
</feature>
<feature type="domain" description="Ig-like" evidence="20">
    <location>
        <begin position="510"/>
        <end position="602"/>
    </location>
</feature>
<dbReference type="SUPFAM" id="SSF49265">
    <property type="entry name" value="Fibronectin type III"/>
    <property type="match status" value="3"/>
</dbReference>
<name>A0A9W7T8Q5_TRIRA</name>
<evidence type="ECO:0000256" key="11">
    <source>
        <dbReference type="ARBA" id="ARBA00023157"/>
    </source>
</evidence>
<dbReference type="PROSITE" id="PS50853">
    <property type="entry name" value="FN3"/>
    <property type="match status" value="5"/>
</dbReference>
<keyword evidence="6 19" id="KW-0732">Signal</keyword>
<keyword evidence="13" id="KW-0966">Cell projection</keyword>
<evidence type="ECO:0000313" key="22">
    <source>
        <dbReference type="EMBL" id="KAI7793900.1"/>
    </source>
</evidence>
<keyword evidence="5 18" id="KW-0812">Transmembrane</keyword>
<evidence type="ECO:0000259" key="21">
    <source>
        <dbReference type="PROSITE" id="PS50853"/>
    </source>
</evidence>
<dbReference type="FunFam" id="2.60.40.10:FF:000078">
    <property type="entry name" value="Neuronal cell adhesion molecule"/>
    <property type="match status" value="1"/>
</dbReference>
<dbReference type="InterPro" id="IPR036116">
    <property type="entry name" value="FN3_sf"/>
</dbReference>